<keyword evidence="2" id="KW-1185">Reference proteome</keyword>
<dbReference type="Proteomes" id="UP001064048">
    <property type="component" value="Chromosome 9"/>
</dbReference>
<protein>
    <submittedName>
        <fullName evidence="1">Uncharacterized protein</fullName>
    </submittedName>
</protein>
<evidence type="ECO:0000313" key="2">
    <source>
        <dbReference type="Proteomes" id="UP001064048"/>
    </source>
</evidence>
<comment type="caution">
    <text evidence="1">The sequence shown here is derived from an EMBL/GenBank/DDBJ whole genome shotgun (WGS) entry which is preliminary data.</text>
</comment>
<evidence type="ECO:0000313" key="1">
    <source>
        <dbReference type="EMBL" id="KAI8442562.1"/>
    </source>
</evidence>
<sequence>MTGAEYFSRFLAAANSAAAPAVSIVRLRCEAANVLTYVAFQSKHLPLCHGIKVSPSGLFPPVRQTPGGSSTHGILADIKALRTPDDIIQSMVARKSTQTATTSRSVMAIVMGFIGVAGIIVDPGEACSGGQTAPSLSVDVVDVLGWHTEVLPVAWQLQGVGEWDADILGTEKAIEKVEMLLDDIPDDTRLDFGEWFVTRVDVGARVGRDTDGVEGHVKVAVGVDAPAGFADFGVVGTRATPKADLVINWIQDATVGHRPPPIDLQLPWLETACIHREPATLARNSEQDGGSNPGGPCTRPYHLQNCVLILLLHDLHLQEDLRTHVRHMLRRGRAAGYWRCQERSLSWLYRLKSNGELFKELGLVLRGDHVESVSLANCAMLPLVQVQRLAQFCQQLQVRLGAMEDIGLPLWLIITLCAAKIKCAVKFKLTYNNINEIRS</sequence>
<gene>
    <name evidence="1" type="ORF">MSG28_006023</name>
</gene>
<organism evidence="1 2">
    <name type="scientific">Choristoneura fumiferana</name>
    <name type="common">Spruce budworm moth</name>
    <name type="synonym">Archips fumiferana</name>
    <dbReference type="NCBI Taxonomy" id="7141"/>
    <lineage>
        <taxon>Eukaryota</taxon>
        <taxon>Metazoa</taxon>
        <taxon>Ecdysozoa</taxon>
        <taxon>Arthropoda</taxon>
        <taxon>Hexapoda</taxon>
        <taxon>Insecta</taxon>
        <taxon>Pterygota</taxon>
        <taxon>Neoptera</taxon>
        <taxon>Endopterygota</taxon>
        <taxon>Lepidoptera</taxon>
        <taxon>Glossata</taxon>
        <taxon>Ditrysia</taxon>
        <taxon>Tortricoidea</taxon>
        <taxon>Tortricidae</taxon>
        <taxon>Tortricinae</taxon>
        <taxon>Choristoneura</taxon>
    </lineage>
</organism>
<name>A0ACC0L2A1_CHOFU</name>
<dbReference type="EMBL" id="CM046109">
    <property type="protein sequence ID" value="KAI8442562.1"/>
    <property type="molecule type" value="Genomic_DNA"/>
</dbReference>
<reference evidence="1 2" key="1">
    <citation type="journal article" date="2022" name="Genome Biol. Evol.">
        <title>The Spruce Budworm Genome: Reconstructing the Evolutionary History of Antifreeze Proteins.</title>
        <authorList>
            <person name="Beliveau C."/>
            <person name="Gagne P."/>
            <person name="Picq S."/>
            <person name="Vernygora O."/>
            <person name="Keeling C.I."/>
            <person name="Pinkney K."/>
            <person name="Doucet D."/>
            <person name="Wen F."/>
            <person name="Johnston J.S."/>
            <person name="Maaroufi H."/>
            <person name="Boyle B."/>
            <person name="Laroche J."/>
            <person name="Dewar K."/>
            <person name="Juretic N."/>
            <person name="Blackburn G."/>
            <person name="Nisole A."/>
            <person name="Brunet B."/>
            <person name="Brandao M."/>
            <person name="Lumley L."/>
            <person name="Duan J."/>
            <person name="Quan G."/>
            <person name="Lucarotti C.J."/>
            <person name="Roe A.D."/>
            <person name="Sperling F.A.H."/>
            <person name="Levesque R.C."/>
            <person name="Cusson M."/>
        </authorList>
    </citation>
    <scope>NUCLEOTIDE SEQUENCE [LARGE SCALE GENOMIC DNA]</scope>
    <source>
        <strain evidence="1">Glfc:IPQL:Cfum</strain>
    </source>
</reference>
<proteinExistence type="predicted"/>
<accession>A0ACC0L2A1</accession>